<accession>A0A0C2S5N5</accession>
<dbReference type="Proteomes" id="UP000054549">
    <property type="component" value="Unassembled WGS sequence"/>
</dbReference>
<evidence type="ECO:0000256" key="1">
    <source>
        <dbReference type="SAM" id="MobiDB-lite"/>
    </source>
</evidence>
<dbReference type="AlphaFoldDB" id="A0A0C2S5N5"/>
<reference evidence="2 3" key="1">
    <citation type="submission" date="2014-04" db="EMBL/GenBank/DDBJ databases">
        <title>Evolutionary Origins and Diversification of the Mycorrhizal Mutualists.</title>
        <authorList>
            <consortium name="DOE Joint Genome Institute"/>
            <consortium name="Mycorrhizal Genomics Consortium"/>
            <person name="Kohler A."/>
            <person name="Kuo A."/>
            <person name="Nagy L.G."/>
            <person name="Floudas D."/>
            <person name="Copeland A."/>
            <person name="Barry K.W."/>
            <person name="Cichocki N."/>
            <person name="Veneault-Fourrey C."/>
            <person name="LaButti K."/>
            <person name="Lindquist E.A."/>
            <person name="Lipzen A."/>
            <person name="Lundell T."/>
            <person name="Morin E."/>
            <person name="Murat C."/>
            <person name="Riley R."/>
            <person name="Ohm R."/>
            <person name="Sun H."/>
            <person name="Tunlid A."/>
            <person name="Henrissat B."/>
            <person name="Grigoriev I.V."/>
            <person name="Hibbett D.S."/>
            <person name="Martin F."/>
        </authorList>
    </citation>
    <scope>NUCLEOTIDE SEQUENCE [LARGE SCALE GENOMIC DNA]</scope>
    <source>
        <strain evidence="2 3">Koide BX008</strain>
    </source>
</reference>
<sequence length="321" mass="35019">MCISVIVSPALPAFDEPARSLQDQGTEYAALHDIHDSVGQQGPTADSKDHTHMSVSQITSQLADADTTSPSTPTVTLVLPAVDETSRPLEVQETESPTSQELFGQQGRAAHDQNLPIPQIISADTNENSFSTPIVFPASPVISDSKVTSRPELPSRQRNPFNGREKSLVIAIDIGTTFSGVSYALLEPEKVPQIRSVARFAGQKEQQGASKVPSVVCYDQSWNVVAAGSETDLEMNPALSDINGVMRVERFKLRLRPSHLAADKRTEIEKLWSPPEPADEELDDYEEYLDEPEDEDDIILEIEGTGAEVTRAPALENETTD</sequence>
<dbReference type="Gene3D" id="3.30.420.40">
    <property type="match status" value="1"/>
</dbReference>
<dbReference type="OrthoDB" id="2963168at2759"/>
<keyword evidence="3" id="KW-1185">Reference proteome</keyword>
<dbReference type="PANTHER" id="PTHR14187:SF5">
    <property type="entry name" value="HEAT SHOCK 70 KDA PROTEIN 12A"/>
    <property type="match status" value="1"/>
</dbReference>
<evidence type="ECO:0000313" key="2">
    <source>
        <dbReference type="EMBL" id="KIL58030.1"/>
    </source>
</evidence>
<organism evidence="2 3">
    <name type="scientific">Amanita muscaria (strain Koide BX008)</name>
    <dbReference type="NCBI Taxonomy" id="946122"/>
    <lineage>
        <taxon>Eukaryota</taxon>
        <taxon>Fungi</taxon>
        <taxon>Dikarya</taxon>
        <taxon>Basidiomycota</taxon>
        <taxon>Agaricomycotina</taxon>
        <taxon>Agaricomycetes</taxon>
        <taxon>Agaricomycetidae</taxon>
        <taxon>Agaricales</taxon>
        <taxon>Pluteineae</taxon>
        <taxon>Amanitaceae</taxon>
        <taxon>Amanita</taxon>
    </lineage>
</organism>
<feature type="compositionally biased region" description="Polar residues" evidence="1">
    <location>
        <begin position="53"/>
        <end position="62"/>
    </location>
</feature>
<dbReference type="EMBL" id="KN818349">
    <property type="protein sequence ID" value="KIL58030.1"/>
    <property type="molecule type" value="Genomic_DNA"/>
</dbReference>
<evidence type="ECO:0000313" key="3">
    <source>
        <dbReference type="Proteomes" id="UP000054549"/>
    </source>
</evidence>
<dbReference type="InParanoid" id="A0A0C2S5N5"/>
<proteinExistence type="predicted"/>
<dbReference type="STRING" id="946122.A0A0C2S5N5"/>
<feature type="compositionally biased region" description="Low complexity" evidence="1">
    <location>
        <begin position="63"/>
        <end position="74"/>
    </location>
</feature>
<protein>
    <submittedName>
        <fullName evidence="2">Uncharacterized protein</fullName>
    </submittedName>
</protein>
<dbReference type="HOGENOM" id="CLU_865907_0_0_1"/>
<feature type="region of interest" description="Disordered" evidence="1">
    <location>
        <begin position="37"/>
        <end position="74"/>
    </location>
</feature>
<gene>
    <name evidence="2" type="ORF">M378DRAFT_345727</name>
</gene>
<name>A0A0C2S5N5_AMAMK</name>
<dbReference type="PANTHER" id="PTHR14187">
    <property type="entry name" value="ALPHA KINASE/ELONGATION FACTOR 2 KINASE"/>
    <property type="match status" value="1"/>
</dbReference>